<sequence length="355" mass="41803">MHLSCSTSSSGTPNLEELPDKCQIYIQYDRDLFKSSSTFVKNQALAKLVEDRIGVPRTVETVLGIHHFISFVFRPNASTNLPFVDTSALCDKAITLLLNPVMIKKPRRSSNLEQLAQGLTEFQSEQKENLSEIVYMSHNDHIRDIERSMFAVANWLMRSDKIKKYDDKLKIMILQSTWFLWGRFERMVMTAKMRARKQCGKKQFVISPDALIDFEGMKSDISCWSSHTFDEMRFFFIHSELYYDKVIWDLMELQPNDVEITYLLCTICFQLVGKRFGGHVQEEIERLQDVLSNELHEYYIKNNRKIYLLRLKQLMKVKENFLRLRNIRIDKYDIGGTFNLFNMAFSNPDFFWVVV</sequence>
<keyword evidence="5" id="KW-1185">Reference proteome</keyword>
<proteinExistence type="predicted"/>
<keyword evidence="1" id="KW-0805">Transcription regulation</keyword>
<organism evidence="5 6">
    <name type="scientific">Caenorhabditis tropicalis</name>
    <dbReference type="NCBI Taxonomy" id="1561998"/>
    <lineage>
        <taxon>Eukaryota</taxon>
        <taxon>Metazoa</taxon>
        <taxon>Ecdysozoa</taxon>
        <taxon>Nematoda</taxon>
        <taxon>Chromadorea</taxon>
        <taxon>Rhabditida</taxon>
        <taxon>Rhabditina</taxon>
        <taxon>Rhabditomorpha</taxon>
        <taxon>Rhabditoidea</taxon>
        <taxon>Rhabditidae</taxon>
        <taxon>Peloderinae</taxon>
        <taxon>Caenorhabditis</taxon>
    </lineage>
</organism>
<reference evidence="6" key="1">
    <citation type="submission" date="2016-11" db="UniProtKB">
        <authorList>
            <consortium name="WormBaseParasite"/>
        </authorList>
    </citation>
    <scope>IDENTIFICATION</scope>
</reference>
<protein>
    <submittedName>
        <fullName evidence="6">NR LBD domain-containing protein</fullName>
    </submittedName>
</protein>
<dbReference type="Pfam" id="PF00104">
    <property type="entry name" value="Hormone_recep"/>
    <property type="match status" value="1"/>
</dbReference>
<evidence type="ECO:0000256" key="2">
    <source>
        <dbReference type="ARBA" id="ARBA00023163"/>
    </source>
</evidence>
<dbReference type="InterPro" id="IPR000536">
    <property type="entry name" value="Nucl_hrmn_rcpt_lig-bd"/>
</dbReference>
<dbReference type="eggNOG" id="KOG3575">
    <property type="taxonomic scope" value="Eukaryota"/>
</dbReference>
<dbReference type="SMART" id="SM00430">
    <property type="entry name" value="HOLI"/>
    <property type="match status" value="1"/>
</dbReference>
<dbReference type="STRING" id="1561998.A0A1I7U1K7"/>
<evidence type="ECO:0000313" key="6">
    <source>
        <dbReference type="WBParaSite" id="Csp11.Scaffold629.g13930.t1"/>
    </source>
</evidence>
<dbReference type="Proteomes" id="UP000095282">
    <property type="component" value="Unplaced"/>
</dbReference>
<feature type="domain" description="NR LBD" evidence="4">
    <location>
        <begin position="111"/>
        <end position="354"/>
    </location>
</feature>
<dbReference type="PANTHER" id="PTHR45680:SF33">
    <property type="entry name" value="NR LBD DOMAIN-CONTAINING PROTEIN-RELATED"/>
    <property type="match status" value="1"/>
</dbReference>
<evidence type="ECO:0000256" key="3">
    <source>
        <dbReference type="ARBA" id="ARBA00023170"/>
    </source>
</evidence>
<dbReference type="WBParaSite" id="Csp11.Scaffold629.g13930.t1">
    <property type="protein sequence ID" value="Csp11.Scaffold629.g13930.t1"/>
    <property type="gene ID" value="Csp11.Scaffold629.g13930"/>
</dbReference>
<evidence type="ECO:0000259" key="4">
    <source>
        <dbReference type="PROSITE" id="PS51843"/>
    </source>
</evidence>
<dbReference type="InterPro" id="IPR051152">
    <property type="entry name" value="C.elegans_Orphan_NR"/>
</dbReference>
<keyword evidence="2" id="KW-0804">Transcription</keyword>
<name>A0A1I7U1K7_9PELO</name>
<dbReference type="Gene3D" id="1.10.565.10">
    <property type="entry name" value="Retinoid X Receptor"/>
    <property type="match status" value="1"/>
</dbReference>
<dbReference type="PANTHER" id="PTHR45680">
    <property type="entry name" value="NUCLEAR HORMONE RECEPTOR FAMILY"/>
    <property type="match status" value="1"/>
</dbReference>
<evidence type="ECO:0000256" key="1">
    <source>
        <dbReference type="ARBA" id="ARBA00023015"/>
    </source>
</evidence>
<dbReference type="PROSITE" id="PS51843">
    <property type="entry name" value="NR_LBD"/>
    <property type="match status" value="1"/>
</dbReference>
<accession>A0A1I7U1K7</accession>
<dbReference type="AlphaFoldDB" id="A0A1I7U1K7"/>
<evidence type="ECO:0000313" key="5">
    <source>
        <dbReference type="Proteomes" id="UP000095282"/>
    </source>
</evidence>
<keyword evidence="3" id="KW-0675">Receptor</keyword>
<dbReference type="InterPro" id="IPR035500">
    <property type="entry name" value="NHR-like_dom_sf"/>
</dbReference>
<dbReference type="SUPFAM" id="SSF48508">
    <property type="entry name" value="Nuclear receptor ligand-binding domain"/>
    <property type="match status" value="1"/>
</dbReference>